<proteinExistence type="predicted"/>
<keyword evidence="4" id="KW-1185">Reference proteome</keyword>
<feature type="chain" id="PRO_5046747919" evidence="2">
    <location>
        <begin position="23"/>
        <end position="59"/>
    </location>
</feature>
<keyword evidence="2" id="KW-0732">Signal</keyword>
<dbReference type="EMBL" id="JAUFPT010000105">
    <property type="protein sequence ID" value="MDN3574580.1"/>
    <property type="molecule type" value="Genomic_DNA"/>
</dbReference>
<sequence>MPRTRTARRALPLVKGTASAFAAPMLVTVLASSAAEARCGSRGGPGDRKADGKCASHRD</sequence>
<dbReference type="Proteomes" id="UP001244297">
    <property type="component" value="Unassembled WGS sequence"/>
</dbReference>
<evidence type="ECO:0000256" key="1">
    <source>
        <dbReference type="SAM" id="MobiDB-lite"/>
    </source>
</evidence>
<evidence type="ECO:0000313" key="3">
    <source>
        <dbReference type="EMBL" id="MDN3574580.1"/>
    </source>
</evidence>
<gene>
    <name evidence="3" type="ORF">QWZ18_28780</name>
</gene>
<name>A0ABT8AYS0_9HYPH</name>
<dbReference type="RefSeq" id="WP_238293542.1">
    <property type="nucleotide sequence ID" value="NZ_BPQS01000071.1"/>
</dbReference>
<feature type="signal peptide" evidence="2">
    <location>
        <begin position="1"/>
        <end position="22"/>
    </location>
</feature>
<evidence type="ECO:0000313" key="4">
    <source>
        <dbReference type="Proteomes" id="UP001244297"/>
    </source>
</evidence>
<reference evidence="4" key="1">
    <citation type="journal article" date="2019" name="Int. J. Syst. Evol. Microbiol.">
        <title>The Global Catalogue of Microorganisms (GCM) 10K type strain sequencing project: providing services to taxonomists for standard genome sequencing and annotation.</title>
        <authorList>
            <consortium name="The Broad Institute Genomics Platform"/>
            <consortium name="The Broad Institute Genome Sequencing Center for Infectious Disease"/>
            <person name="Wu L."/>
            <person name="Ma J."/>
        </authorList>
    </citation>
    <scope>NUCLEOTIDE SEQUENCE [LARGE SCALE GENOMIC DNA]</scope>
    <source>
        <strain evidence="4">CECT 7806</strain>
    </source>
</reference>
<feature type="compositionally biased region" description="Basic and acidic residues" evidence="1">
    <location>
        <begin position="45"/>
        <end position="59"/>
    </location>
</feature>
<protein>
    <submittedName>
        <fullName evidence="3">Uncharacterized protein</fullName>
    </submittedName>
</protein>
<comment type="caution">
    <text evidence="3">The sequence shown here is derived from an EMBL/GenBank/DDBJ whole genome shotgun (WGS) entry which is preliminary data.</text>
</comment>
<evidence type="ECO:0000256" key="2">
    <source>
        <dbReference type="SAM" id="SignalP"/>
    </source>
</evidence>
<accession>A0ABT8AYS0</accession>
<feature type="region of interest" description="Disordered" evidence="1">
    <location>
        <begin position="36"/>
        <end position="59"/>
    </location>
</feature>
<organism evidence="3 4">
    <name type="scientific">Methylobacterium longum</name>
    <dbReference type="NCBI Taxonomy" id="767694"/>
    <lineage>
        <taxon>Bacteria</taxon>
        <taxon>Pseudomonadati</taxon>
        <taxon>Pseudomonadota</taxon>
        <taxon>Alphaproteobacteria</taxon>
        <taxon>Hyphomicrobiales</taxon>
        <taxon>Methylobacteriaceae</taxon>
        <taxon>Methylobacterium</taxon>
    </lineage>
</organism>